<dbReference type="Pfam" id="PF07727">
    <property type="entry name" value="RVT_2"/>
    <property type="match status" value="1"/>
</dbReference>
<comment type="caution">
    <text evidence="3">The sequence shown here is derived from an EMBL/GenBank/DDBJ whole genome shotgun (WGS) entry which is preliminary data.</text>
</comment>
<gene>
    <name evidence="3" type="ORF">LIER_05716</name>
</gene>
<keyword evidence="3" id="KW-0812">Transmembrane</keyword>
<evidence type="ECO:0000313" key="3">
    <source>
        <dbReference type="EMBL" id="GAA0145542.1"/>
    </source>
</evidence>
<feature type="domain" description="Reverse transcriptase Ty1/copia-type" evidence="2">
    <location>
        <begin position="91"/>
        <end position="189"/>
    </location>
</feature>
<dbReference type="Proteomes" id="UP001454036">
    <property type="component" value="Unassembled WGS sequence"/>
</dbReference>
<feature type="region of interest" description="Disordered" evidence="1">
    <location>
        <begin position="1"/>
        <end position="45"/>
    </location>
</feature>
<reference evidence="3 4" key="1">
    <citation type="submission" date="2024-01" db="EMBL/GenBank/DDBJ databases">
        <title>The complete chloroplast genome sequence of Lithospermum erythrorhizon: insights into the phylogenetic relationship among Boraginaceae species and the maternal lineages of purple gromwells.</title>
        <authorList>
            <person name="Okada T."/>
            <person name="Watanabe K."/>
        </authorList>
    </citation>
    <scope>NUCLEOTIDE SEQUENCE [LARGE SCALE GENOMIC DNA]</scope>
</reference>
<sequence>MKSNEGASTSKRTHESEGSVDTETMDSQGKEVEEEEPRRSKRARVEKSFSSDFVTYMLESEPRTYQEAVSSTDGPLCKEAIRSEVNSILQNDTWELVDLLPGCKALKSKWNFKRKVKSNGTIVKYKSRLVICGNRQKEGLDYFDTYSPVTRITSIWIILAIASLRNLDVHQMDVKIAFLNGELDEEIYME</sequence>
<dbReference type="EMBL" id="BAABME010000797">
    <property type="protein sequence ID" value="GAA0145542.1"/>
    <property type="molecule type" value="Genomic_DNA"/>
</dbReference>
<dbReference type="InterPro" id="IPR013103">
    <property type="entry name" value="RVT_2"/>
</dbReference>
<keyword evidence="3" id="KW-0472">Membrane</keyword>
<protein>
    <submittedName>
        <fullName evidence="3">Transmembrane signal receptor</fullName>
    </submittedName>
</protein>
<dbReference type="AlphaFoldDB" id="A0AAV3P6G0"/>
<accession>A0AAV3P6G0</accession>
<evidence type="ECO:0000256" key="1">
    <source>
        <dbReference type="SAM" id="MobiDB-lite"/>
    </source>
</evidence>
<organism evidence="3 4">
    <name type="scientific">Lithospermum erythrorhizon</name>
    <name type="common">Purple gromwell</name>
    <name type="synonym">Lithospermum officinale var. erythrorhizon</name>
    <dbReference type="NCBI Taxonomy" id="34254"/>
    <lineage>
        <taxon>Eukaryota</taxon>
        <taxon>Viridiplantae</taxon>
        <taxon>Streptophyta</taxon>
        <taxon>Embryophyta</taxon>
        <taxon>Tracheophyta</taxon>
        <taxon>Spermatophyta</taxon>
        <taxon>Magnoliopsida</taxon>
        <taxon>eudicotyledons</taxon>
        <taxon>Gunneridae</taxon>
        <taxon>Pentapetalae</taxon>
        <taxon>asterids</taxon>
        <taxon>lamiids</taxon>
        <taxon>Boraginales</taxon>
        <taxon>Boraginaceae</taxon>
        <taxon>Boraginoideae</taxon>
        <taxon>Lithospermeae</taxon>
        <taxon>Lithospermum</taxon>
    </lineage>
</organism>
<name>A0AAV3P6G0_LITER</name>
<evidence type="ECO:0000259" key="2">
    <source>
        <dbReference type="Pfam" id="PF07727"/>
    </source>
</evidence>
<feature type="compositionally biased region" description="Polar residues" evidence="1">
    <location>
        <begin position="1"/>
        <end position="10"/>
    </location>
</feature>
<keyword evidence="3" id="KW-0675">Receptor</keyword>
<keyword evidence="4" id="KW-1185">Reference proteome</keyword>
<proteinExistence type="predicted"/>
<evidence type="ECO:0000313" key="4">
    <source>
        <dbReference type="Proteomes" id="UP001454036"/>
    </source>
</evidence>